<keyword evidence="3 6" id="KW-0418">Kinase</keyword>
<dbReference type="PROSITE" id="PS50011">
    <property type="entry name" value="PROTEIN_KINASE_DOM"/>
    <property type="match status" value="1"/>
</dbReference>
<keyword evidence="7" id="KW-1185">Reference proteome</keyword>
<dbReference type="InterPro" id="IPR001245">
    <property type="entry name" value="Ser-Thr/Tyr_kinase_cat_dom"/>
</dbReference>
<dbReference type="SUPFAM" id="SSF56112">
    <property type="entry name" value="Protein kinase-like (PK-like)"/>
    <property type="match status" value="1"/>
</dbReference>
<dbReference type="Pfam" id="PF07714">
    <property type="entry name" value="PK_Tyr_Ser-Thr"/>
    <property type="match status" value="1"/>
</dbReference>
<comment type="caution">
    <text evidence="6">The sequence shown here is derived from an EMBL/GenBank/DDBJ whole genome shotgun (WGS) entry which is preliminary data.</text>
</comment>
<evidence type="ECO:0000256" key="2">
    <source>
        <dbReference type="ARBA" id="ARBA00022741"/>
    </source>
</evidence>
<evidence type="ECO:0000259" key="5">
    <source>
        <dbReference type="PROSITE" id="PS50011"/>
    </source>
</evidence>
<protein>
    <submittedName>
        <fullName evidence="6">Kinase-like protein</fullName>
    </submittedName>
</protein>
<organism evidence="6 7">
    <name type="scientific">Rhizophagus irregularis</name>
    <dbReference type="NCBI Taxonomy" id="588596"/>
    <lineage>
        <taxon>Eukaryota</taxon>
        <taxon>Fungi</taxon>
        <taxon>Fungi incertae sedis</taxon>
        <taxon>Mucoromycota</taxon>
        <taxon>Glomeromycotina</taxon>
        <taxon>Glomeromycetes</taxon>
        <taxon>Glomerales</taxon>
        <taxon>Glomeraceae</taxon>
        <taxon>Rhizophagus</taxon>
    </lineage>
</organism>
<keyword evidence="2" id="KW-0547">Nucleotide-binding</keyword>
<evidence type="ECO:0000256" key="4">
    <source>
        <dbReference type="ARBA" id="ARBA00022840"/>
    </source>
</evidence>
<dbReference type="VEuPathDB" id="FungiDB:RhiirFUN_023039"/>
<dbReference type="Proteomes" id="UP000234323">
    <property type="component" value="Unassembled WGS sequence"/>
</dbReference>
<reference evidence="6 7" key="1">
    <citation type="submission" date="2015-10" db="EMBL/GenBank/DDBJ databases">
        <title>Genome analyses suggest a sexual origin of heterokaryosis in a supposedly ancient asexual fungus.</title>
        <authorList>
            <person name="Ropars J."/>
            <person name="Sedzielewska K."/>
            <person name="Noel J."/>
            <person name="Charron P."/>
            <person name="Farinelli L."/>
            <person name="Marton T."/>
            <person name="Kruger M."/>
            <person name="Pelin A."/>
            <person name="Brachmann A."/>
            <person name="Corradi N."/>
        </authorList>
    </citation>
    <scope>NUCLEOTIDE SEQUENCE [LARGE SCALE GENOMIC DNA]</scope>
    <source>
        <strain evidence="6 7">A4</strain>
    </source>
</reference>
<evidence type="ECO:0000313" key="6">
    <source>
        <dbReference type="EMBL" id="PKY53362.1"/>
    </source>
</evidence>
<dbReference type="InterPro" id="IPR051681">
    <property type="entry name" value="Ser/Thr_Kinases-Pseudokinases"/>
</dbReference>
<dbReference type="InterPro" id="IPR011009">
    <property type="entry name" value="Kinase-like_dom_sf"/>
</dbReference>
<dbReference type="PANTHER" id="PTHR44329:SF288">
    <property type="entry name" value="MITOGEN-ACTIVATED PROTEIN KINASE KINASE KINASE 20"/>
    <property type="match status" value="1"/>
</dbReference>
<evidence type="ECO:0000256" key="1">
    <source>
        <dbReference type="ARBA" id="ARBA00022679"/>
    </source>
</evidence>
<dbReference type="VEuPathDB" id="FungiDB:RhiirA1_477945"/>
<sequence length="659" mass="76813">MSIIRVELIKVAIDRAIALIDYNIHNDIDKQHEFIQQTALADKSFTNDENTEVIRRINKIIDRNKVLLNKGTRRICENCNQECLAISYCEYCVRNYLKLNFLNWTSGNNDIDNLIQKCQMETIEPEKIVEWIPYDNLQSIKYLTKGGFSEIYTAVWNDGRYDEWDSMKQQLTRFGKQKVILKRLESVGSADQSWFEEAKSHFAISNKSPSIVNCYGLTQDPSNGNYMLVMNIMDLNLREYLQKNYNQLTWKSKIQFAYYITYALKDIHDENAIHRDLHSGNILFSETGQRFVVSDLGFCGPADKSPNSIYGNLPYIAPEVIAGKEYTFKSDIYSIAMLMWEISSGKPPFNNYEHDYYLAMNIINGIRPRIVSGTPLEYKNLMKQCWDADPLKRPDINTLRKKTKEIYKKYLNMPNELEENNNLEINKTNSLEEAKETSSILFTSSKIHNFENFPEPRNATEEEQEAFHSKSYDDFYIPDSINDFAKSSSSKNNSISEKISSIFKVNSQKFSKMFKKLQIKNDSQEDYNNKETMKHHSCIDDEDEVYNNPNLHSEEQDELEIPDVNDFAKSSSNSMSKKISSIFKVNSQKFSKMFKKLQVKNDSQEDYNNKEIMKYHSCIDDEDEVHNNPNLHSVEQDELEIPDGKENFLNDNILDIIYP</sequence>
<dbReference type="GO" id="GO:0004674">
    <property type="term" value="F:protein serine/threonine kinase activity"/>
    <property type="evidence" value="ECO:0007669"/>
    <property type="project" value="TreeGrafter"/>
</dbReference>
<dbReference type="VEuPathDB" id="FungiDB:FUN_017660"/>
<dbReference type="Gene3D" id="1.10.510.10">
    <property type="entry name" value="Transferase(Phosphotransferase) domain 1"/>
    <property type="match status" value="1"/>
</dbReference>
<dbReference type="PANTHER" id="PTHR44329">
    <property type="entry name" value="SERINE/THREONINE-PROTEIN KINASE TNNI3K-RELATED"/>
    <property type="match status" value="1"/>
</dbReference>
<accession>A0A2I1H3A5</accession>
<dbReference type="EMBL" id="LLXI01001371">
    <property type="protein sequence ID" value="PKY53362.1"/>
    <property type="molecule type" value="Genomic_DNA"/>
</dbReference>
<keyword evidence="1" id="KW-0808">Transferase</keyword>
<evidence type="ECO:0000313" key="7">
    <source>
        <dbReference type="Proteomes" id="UP000234323"/>
    </source>
</evidence>
<dbReference type="VEuPathDB" id="FungiDB:RhiirA1_537512"/>
<gene>
    <name evidence="6" type="ORF">RhiirA4_471524</name>
</gene>
<keyword evidence="4" id="KW-0067">ATP-binding</keyword>
<name>A0A2I1H3A5_9GLOM</name>
<dbReference type="VEuPathDB" id="FungiDB:RhiirFUN_000173"/>
<proteinExistence type="predicted"/>
<dbReference type="InterPro" id="IPR000719">
    <property type="entry name" value="Prot_kinase_dom"/>
</dbReference>
<feature type="domain" description="Protein kinase" evidence="5">
    <location>
        <begin position="137"/>
        <end position="411"/>
    </location>
</feature>
<dbReference type="GO" id="GO:0005524">
    <property type="term" value="F:ATP binding"/>
    <property type="evidence" value="ECO:0007669"/>
    <property type="project" value="UniProtKB-KW"/>
</dbReference>
<dbReference type="AlphaFoldDB" id="A0A2I1H3A5"/>
<dbReference type="VEuPathDB" id="FungiDB:FUN_000268"/>
<evidence type="ECO:0000256" key="3">
    <source>
        <dbReference type="ARBA" id="ARBA00022777"/>
    </source>
</evidence>